<evidence type="ECO:0000256" key="7">
    <source>
        <dbReference type="ARBA" id="ARBA00026121"/>
    </source>
</evidence>
<evidence type="ECO:0000313" key="9">
    <source>
        <dbReference type="EMBL" id="KAG7311124.1"/>
    </source>
</evidence>
<gene>
    <name evidence="9" type="ORF">JYU34_002109</name>
</gene>
<dbReference type="PANTHER" id="PTHR43272:SF83">
    <property type="entry name" value="ACYL-COA SYNTHETASE LONG-CHAIN, ISOFORM J"/>
    <property type="match status" value="1"/>
</dbReference>
<keyword evidence="3" id="KW-0547">Nucleotide-binding</keyword>
<evidence type="ECO:0000313" key="10">
    <source>
        <dbReference type="Proteomes" id="UP000823941"/>
    </source>
</evidence>
<reference evidence="9 10" key="1">
    <citation type="submission" date="2021-06" db="EMBL/GenBank/DDBJ databases">
        <title>A haploid diamondback moth (Plutella xylostella L.) genome assembly resolves 31 chromosomes and identifies a diamide resistance mutation.</title>
        <authorList>
            <person name="Ward C.M."/>
            <person name="Perry K.D."/>
            <person name="Baker G."/>
            <person name="Powis K."/>
            <person name="Heckel D.G."/>
            <person name="Baxter S.W."/>
        </authorList>
    </citation>
    <scope>NUCLEOTIDE SEQUENCE [LARGE SCALE GENOMIC DNA]</scope>
    <source>
        <strain evidence="9 10">LV</strain>
        <tissue evidence="9">Single pupa</tissue>
    </source>
</reference>
<evidence type="ECO:0000256" key="4">
    <source>
        <dbReference type="ARBA" id="ARBA00022832"/>
    </source>
</evidence>
<protein>
    <recommendedName>
        <fullName evidence="7">long-chain-fatty-acid--CoA ligase</fullName>
        <ecNumber evidence="7">6.2.1.3</ecNumber>
    </recommendedName>
</protein>
<dbReference type="Proteomes" id="UP000823941">
    <property type="component" value="Chromosome 4"/>
</dbReference>
<proteinExistence type="inferred from homology"/>
<dbReference type="PANTHER" id="PTHR43272">
    <property type="entry name" value="LONG-CHAIN-FATTY-ACID--COA LIGASE"/>
    <property type="match status" value="1"/>
</dbReference>
<dbReference type="PROSITE" id="PS00455">
    <property type="entry name" value="AMP_BINDING"/>
    <property type="match status" value="1"/>
</dbReference>
<comment type="catalytic activity">
    <reaction evidence="6">
        <text>a long-chain fatty acid + ATP + CoA = a long-chain fatty acyl-CoA + AMP + diphosphate</text>
        <dbReference type="Rhea" id="RHEA:15421"/>
        <dbReference type="ChEBI" id="CHEBI:30616"/>
        <dbReference type="ChEBI" id="CHEBI:33019"/>
        <dbReference type="ChEBI" id="CHEBI:57287"/>
        <dbReference type="ChEBI" id="CHEBI:57560"/>
        <dbReference type="ChEBI" id="CHEBI:83139"/>
        <dbReference type="ChEBI" id="CHEBI:456215"/>
        <dbReference type="EC" id="6.2.1.3"/>
    </reaction>
    <physiologicalReaction direction="left-to-right" evidence="6">
        <dbReference type="Rhea" id="RHEA:15422"/>
    </physiologicalReaction>
</comment>
<evidence type="ECO:0000259" key="8">
    <source>
        <dbReference type="Pfam" id="PF00501"/>
    </source>
</evidence>
<dbReference type="EMBL" id="JAHIBW010000004">
    <property type="protein sequence ID" value="KAG7311124.1"/>
    <property type="molecule type" value="Genomic_DNA"/>
</dbReference>
<dbReference type="EC" id="6.2.1.3" evidence="7"/>
<keyword evidence="2" id="KW-0436">Ligase</keyword>
<keyword evidence="5" id="KW-0067">ATP-binding</keyword>
<comment type="similarity">
    <text evidence="1">Belongs to the ATP-dependent AMP-binding enzyme family.</text>
</comment>
<dbReference type="InterPro" id="IPR000873">
    <property type="entry name" value="AMP-dep_synth/lig_dom"/>
</dbReference>
<evidence type="ECO:0000256" key="1">
    <source>
        <dbReference type="ARBA" id="ARBA00006432"/>
    </source>
</evidence>
<name>A0ABQ7R1F0_PLUXY</name>
<organism evidence="9 10">
    <name type="scientific">Plutella xylostella</name>
    <name type="common">Diamondback moth</name>
    <name type="synonym">Plutella maculipennis</name>
    <dbReference type="NCBI Taxonomy" id="51655"/>
    <lineage>
        <taxon>Eukaryota</taxon>
        <taxon>Metazoa</taxon>
        <taxon>Ecdysozoa</taxon>
        <taxon>Arthropoda</taxon>
        <taxon>Hexapoda</taxon>
        <taxon>Insecta</taxon>
        <taxon>Pterygota</taxon>
        <taxon>Neoptera</taxon>
        <taxon>Endopterygota</taxon>
        <taxon>Lepidoptera</taxon>
        <taxon>Glossata</taxon>
        <taxon>Ditrysia</taxon>
        <taxon>Yponomeutoidea</taxon>
        <taxon>Plutellidae</taxon>
        <taxon>Plutella</taxon>
    </lineage>
</organism>
<evidence type="ECO:0000256" key="2">
    <source>
        <dbReference type="ARBA" id="ARBA00022598"/>
    </source>
</evidence>
<dbReference type="Gene3D" id="3.40.50.12780">
    <property type="entry name" value="N-terminal domain of ligase-like"/>
    <property type="match status" value="3"/>
</dbReference>
<feature type="domain" description="AMP-dependent synthetase/ligase" evidence="8">
    <location>
        <begin position="119"/>
        <end position="533"/>
    </location>
</feature>
<dbReference type="SUPFAM" id="SSF56801">
    <property type="entry name" value="Acetyl-CoA synthetase-like"/>
    <property type="match status" value="3"/>
</dbReference>
<evidence type="ECO:0000256" key="3">
    <source>
        <dbReference type="ARBA" id="ARBA00022741"/>
    </source>
</evidence>
<evidence type="ECO:0000256" key="5">
    <source>
        <dbReference type="ARBA" id="ARBA00022840"/>
    </source>
</evidence>
<keyword evidence="4" id="KW-0276">Fatty acid metabolism</keyword>
<dbReference type="Gene3D" id="3.30.300.30">
    <property type="match status" value="1"/>
</dbReference>
<accession>A0ABQ7R1F0</accession>
<evidence type="ECO:0000256" key="6">
    <source>
        <dbReference type="ARBA" id="ARBA00024484"/>
    </source>
</evidence>
<comment type="caution">
    <text evidence="9">The sequence shown here is derived from an EMBL/GenBank/DDBJ whole genome shotgun (WGS) entry which is preliminary data.</text>
</comment>
<dbReference type="Pfam" id="PF00501">
    <property type="entry name" value="AMP-binding"/>
    <property type="match status" value="1"/>
</dbReference>
<keyword evidence="4" id="KW-0443">Lipid metabolism</keyword>
<dbReference type="InterPro" id="IPR042099">
    <property type="entry name" value="ANL_N_sf"/>
</dbReference>
<dbReference type="InterPro" id="IPR020845">
    <property type="entry name" value="AMP-binding_CS"/>
</dbReference>
<sequence>MARNQPESWWVSAALRAVRALALVLDVLTFPAHLALQRPWSKRALSRRIKARIIQSSDSSITVRSIAEPCALHVRLVSDGVTSMEAMLRAVAARWGSRPCLGTRTVLSEEDEPQPNGRVFKKFNMGEYVWRSYADTEREALQLSRGLREAGVPPRQSVVMFAETRAEWMIAAHACFKQSIPVVTIYATLGDEAIAHGINETEVGTVITTHDLLPKFRKILANTPKVTTIIYMEDQLKTTDTTGFKEGVRILAYKEVLKMGQNSKFEPVPPSPDDIAIIMYTSGSTGVPKGVQLSHRNMLATLKSFADAVPIRDGDLLMGFLPLAHVFELLAETLCLLAGVPIGYSTPLTMLDSSSKIMKGTKGDATILRPTCITTVPLIMDRICKGITDKVTRSGPLASAFFKWAYTYKETWMRRGYDTPFLNRFIFAKISSLLGGNIRLMISGGAPLSPDTHTQIRICLSCDVIAGYGLTETTSAATVMDAHDRSTGRVGAPTTGTDIKLVNWEEGNYRVTNKPFPQGEVVIGGDSVAEGYYKNPEKTREEFLEADGRRWFRSGDIAELHHDGCLKIIDINYYKNPHKTREEFLEADGRRWFRSGDIAELHHDGCLKIIGCDKTLEEFCSCSVVIAELHHDGCLKIIDINYYKNPHKTREEFLEADGRRWFRSGDIAELHHDGCLKIIDRKKDLVKLQAGEYVSLGKVEAELKTCPVVENICVYGDSSKNHTVALLVPNPQHLSDLAARVGVAGLSFEQLCESEAVEKAVVKELADHARKCGLERFEVPTAVKLCTEVWSPDMGLVTAAFKIKRKDIQDRYKEDIKRMYAS</sequence>
<dbReference type="InterPro" id="IPR045851">
    <property type="entry name" value="AMP-bd_C_sf"/>
</dbReference>
<keyword evidence="10" id="KW-1185">Reference proteome</keyword>